<keyword evidence="2" id="KW-1185">Reference proteome</keyword>
<name>A0ABP9IG31_9ACTN</name>
<evidence type="ECO:0000313" key="2">
    <source>
        <dbReference type="Proteomes" id="UP001501759"/>
    </source>
</evidence>
<dbReference type="EMBL" id="BAABKB010000002">
    <property type="protein sequence ID" value="GAA4997074.1"/>
    <property type="molecule type" value="Genomic_DNA"/>
</dbReference>
<reference evidence="2" key="1">
    <citation type="journal article" date="2019" name="Int. J. Syst. Evol. Microbiol.">
        <title>The Global Catalogue of Microorganisms (GCM) 10K type strain sequencing project: providing services to taxonomists for standard genome sequencing and annotation.</title>
        <authorList>
            <consortium name="The Broad Institute Genomics Platform"/>
            <consortium name="The Broad Institute Genome Sequencing Center for Infectious Disease"/>
            <person name="Wu L."/>
            <person name="Ma J."/>
        </authorList>
    </citation>
    <scope>NUCLEOTIDE SEQUENCE [LARGE SCALE GENOMIC DNA]</scope>
    <source>
        <strain evidence="2">JCM 18409</strain>
    </source>
</reference>
<organism evidence="1 2">
    <name type="scientific">Streptomyces siamensis</name>
    <dbReference type="NCBI Taxonomy" id="1274986"/>
    <lineage>
        <taxon>Bacteria</taxon>
        <taxon>Bacillati</taxon>
        <taxon>Actinomycetota</taxon>
        <taxon>Actinomycetes</taxon>
        <taxon>Kitasatosporales</taxon>
        <taxon>Streptomycetaceae</taxon>
        <taxon>Streptomyces</taxon>
    </lineage>
</organism>
<dbReference type="Proteomes" id="UP001501759">
    <property type="component" value="Unassembled WGS sequence"/>
</dbReference>
<comment type="caution">
    <text evidence="1">The sequence shown here is derived from an EMBL/GenBank/DDBJ whole genome shotgun (WGS) entry which is preliminary data.</text>
</comment>
<gene>
    <name evidence="1" type="ORF">GCM10023335_07460</name>
</gene>
<accession>A0ABP9IG31</accession>
<sequence length="60" mass="6711">MRRLIRVADVEAIHAGVVRGRRSLPLRLGTPSSRAPLATHRLWARLAVRSVRGRLVACCR</sequence>
<protein>
    <submittedName>
        <fullName evidence="1">Uncharacterized protein</fullName>
    </submittedName>
</protein>
<proteinExistence type="predicted"/>
<evidence type="ECO:0000313" key="1">
    <source>
        <dbReference type="EMBL" id="GAA4997074.1"/>
    </source>
</evidence>